<protein>
    <submittedName>
        <fullName evidence="4">Fe-S cluster assembly protein SufD</fullName>
    </submittedName>
</protein>
<sequence length="392" mass="43033">MTNTLTTPRPHSHGAAPSPAGHSSRADRPTSFSVAEIPVPHGREEDWRFTPLRRIRPLFELENYTGTNTVSVEGPAPVQVETVDRDDPRLGQVLAPGDRTAVVSWNEFPQSTVVTIPSEAELTEPVFVKITASDAPSAQHLLIKAEKFSTGVVILQHSGPGWLNQTVEVRVEDGARLQLVSIQEWDRTAVHASDHRVSVGRDASLDHLVVTLGGDLVRMCVDTEYTAPGGEMRLNGIYFVDAGQHMEHRPFIDHSQPKCYSRVTYKGALQGKDAHSVWVGDCLIGELADGTDTYELNRNLLLTEGAKADSVPNLEIENGEIEGAGHASATGRFDDDQLFYLMSRGIPEIEARRLVVRGFFAELVNEIPVPEIRDHLMDAIEAELATTETPQS</sequence>
<dbReference type="InterPro" id="IPR055346">
    <property type="entry name" value="Fe-S_cluster_assembly_SufBD"/>
</dbReference>
<dbReference type="InterPro" id="IPR011542">
    <property type="entry name" value="SUF_FeS_clus_asmbl_SufD"/>
</dbReference>
<gene>
    <name evidence="4" type="primary">sufD</name>
    <name evidence="4" type="ORF">SAC06_04740</name>
</gene>
<organism evidence="4">
    <name type="scientific">Scrofimicrobium appendicitidis</name>
    <dbReference type="NCBI Taxonomy" id="3079930"/>
    <lineage>
        <taxon>Bacteria</taxon>
        <taxon>Bacillati</taxon>
        <taxon>Actinomycetota</taxon>
        <taxon>Actinomycetes</taxon>
        <taxon>Actinomycetales</taxon>
        <taxon>Actinomycetaceae</taxon>
        <taxon>Scrofimicrobium</taxon>
    </lineage>
</organism>
<dbReference type="InterPro" id="IPR000825">
    <property type="entry name" value="SUF_FeS_clus_asmbl_SufBD_core"/>
</dbReference>
<dbReference type="InterPro" id="IPR037284">
    <property type="entry name" value="SUF_FeS_clus_asmbl_SufBD_sf"/>
</dbReference>
<dbReference type="Pfam" id="PF01458">
    <property type="entry name" value="SUFBD_core"/>
    <property type="match status" value="1"/>
</dbReference>
<evidence type="ECO:0000256" key="1">
    <source>
        <dbReference type="ARBA" id="ARBA00043967"/>
    </source>
</evidence>
<dbReference type="EMBL" id="CP138335">
    <property type="protein sequence ID" value="XBW08864.1"/>
    <property type="molecule type" value="Genomic_DNA"/>
</dbReference>
<dbReference type="KEGG" id="sapp:SAC06_04740"/>
<feature type="domain" description="SUF system FeS cluster assembly SufBD core" evidence="3">
    <location>
        <begin position="131"/>
        <end position="359"/>
    </location>
</feature>
<dbReference type="RefSeq" id="WP_350259064.1">
    <property type="nucleotide sequence ID" value="NZ_CP138335.1"/>
</dbReference>
<dbReference type="PANTHER" id="PTHR43575:SF1">
    <property type="entry name" value="PROTEIN ABCI7, CHLOROPLASTIC"/>
    <property type="match status" value="1"/>
</dbReference>
<evidence type="ECO:0000256" key="2">
    <source>
        <dbReference type="SAM" id="MobiDB-lite"/>
    </source>
</evidence>
<dbReference type="SUPFAM" id="SSF101960">
    <property type="entry name" value="Stabilizer of iron transporter SufD"/>
    <property type="match status" value="1"/>
</dbReference>
<reference evidence="4" key="1">
    <citation type="submission" date="2023-11" db="EMBL/GenBank/DDBJ databases">
        <title>Scrofimicrobium hongkongense sp. nov., isolated from a patient with peritonitis.</title>
        <authorList>
            <person name="Lao H.Y."/>
            <person name="Wong A.Y.P."/>
            <person name="Ng T.L."/>
            <person name="Wong R.Y.L."/>
            <person name="Yau M.C.Y."/>
            <person name="Lam J.Y.W."/>
            <person name="Siu G.K.H."/>
        </authorList>
    </citation>
    <scope>NUCLEOTIDE SEQUENCE</scope>
    <source>
        <strain evidence="4">R131</strain>
    </source>
</reference>
<evidence type="ECO:0000313" key="4">
    <source>
        <dbReference type="EMBL" id="XBW08864.1"/>
    </source>
</evidence>
<proteinExistence type="inferred from homology"/>
<accession>A0AAU7V8T8</accession>
<feature type="region of interest" description="Disordered" evidence="2">
    <location>
        <begin position="1"/>
        <end position="37"/>
    </location>
</feature>
<evidence type="ECO:0000259" key="3">
    <source>
        <dbReference type="Pfam" id="PF01458"/>
    </source>
</evidence>
<name>A0AAU7V8T8_9ACTO</name>
<dbReference type="AlphaFoldDB" id="A0AAU7V8T8"/>
<comment type="similarity">
    <text evidence="1">Belongs to the iron-sulfur cluster assembly SufBD family.</text>
</comment>
<dbReference type="PANTHER" id="PTHR43575">
    <property type="entry name" value="PROTEIN ABCI7, CHLOROPLASTIC"/>
    <property type="match status" value="1"/>
</dbReference>
<dbReference type="NCBIfam" id="TIGR01981">
    <property type="entry name" value="sufD"/>
    <property type="match status" value="1"/>
</dbReference>
<dbReference type="GO" id="GO:0016226">
    <property type="term" value="P:iron-sulfur cluster assembly"/>
    <property type="evidence" value="ECO:0007669"/>
    <property type="project" value="InterPro"/>
</dbReference>